<organism evidence="2 3">
    <name type="scientific">Streptomyces carminius</name>
    <dbReference type="NCBI Taxonomy" id="2665496"/>
    <lineage>
        <taxon>Bacteria</taxon>
        <taxon>Bacillati</taxon>
        <taxon>Actinomycetota</taxon>
        <taxon>Actinomycetes</taxon>
        <taxon>Kitasatosporales</taxon>
        <taxon>Streptomycetaceae</taxon>
        <taxon>Streptomyces</taxon>
    </lineage>
</organism>
<reference evidence="2 3" key="1">
    <citation type="submission" date="2017-11" db="EMBL/GenBank/DDBJ databases">
        <title>Streptomyces carmine sp. nov., a novel actinomycete isolated from Sophora alopecuroides in Xinjiang, China.</title>
        <authorList>
            <person name="Wang Y."/>
            <person name="Luo X."/>
            <person name="Wan C."/>
            <person name="Zhang L."/>
        </authorList>
    </citation>
    <scope>NUCLEOTIDE SEQUENCE [LARGE SCALE GENOMIC DNA]</scope>
    <source>
        <strain evidence="2 3">TRM SA0054</strain>
    </source>
</reference>
<dbReference type="SUPFAM" id="SSF89392">
    <property type="entry name" value="Prokaryotic lipoproteins and lipoprotein localization factors"/>
    <property type="match status" value="1"/>
</dbReference>
<comment type="caution">
    <text evidence="2">The sequence shown here is derived from an EMBL/GenBank/DDBJ whole genome shotgun (WGS) entry which is preliminary data.</text>
</comment>
<evidence type="ECO:0008006" key="4">
    <source>
        <dbReference type="Google" id="ProtNLM"/>
    </source>
</evidence>
<feature type="chain" id="PRO_5038500254" description="Lipoprotein" evidence="1">
    <location>
        <begin position="18"/>
        <end position="304"/>
    </location>
</feature>
<dbReference type="InterPro" id="IPR029046">
    <property type="entry name" value="LolA/LolB/LppX"/>
</dbReference>
<sequence length="304" mass="32208">MRLIHKTALGVTALATAAVLTGCTGGGNDKASGGEPRSAVQALQAAAKKTEEAKSAKVEMTISMPEAAGGDMKMSGVLGWDPIVMDVTASGAAFAEQGAPGEMRMLWVDDVMYMNAGEEAIGGKPWLKMDFNAMLKMAEESGEAGALDGMSKSIQNMNRQDPVKQMALLLGSPSIKRVGEEKVDGVDAERYSGTLTMKEALEASGSSLGDYLTEEEYKELLGNMEKSGVKGFDINAWVNEDDLPVKIDMKMDSPEGEIVMSQTYKDYGTSVSVQPPPAGETADMLQMIKDLQEAGANLESSEGL</sequence>
<keyword evidence="3" id="KW-1185">Reference proteome</keyword>
<name>A0A2M8M1Y3_9ACTN</name>
<dbReference type="EMBL" id="PGGW01000022">
    <property type="protein sequence ID" value="PJE98223.1"/>
    <property type="molecule type" value="Genomic_DNA"/>
</dbReference>
<evidence type="ECO:0000313" key="2">
    <source>
        <dbReference type="EMBL" id="PJE98223.1"/>
    </source>
</evidence>
<evidence type="ECO:0000256" key="1">
    <source>
        <dbReference type="SAM" id="SignalP"/>
    </source>
</evidence>
<accession>A0A2M8M1Y3</accession>
<dbReference type="PROSITE" id="PS51257">
    <property type="entry name" value="PROKAR_LIPOPROTEIN"/>
    <property type="match status" value="1"/>
</dbReference>
<proteinExistence type="predicted"/>
<dbReference type="Proteomes" id="UP000230407">
    <property type="component" value="Unassembled WGS sequence"/>
</dbReference>
<dbReference type="AlphaFoldDB" id="A0A2M8M1Y3"/>
<gene>
    <name evidence="2" type="ORF">CUT44_08105</name>
</gene>
<evidence type="ECO:0000313" key="3">
    <source>
        <dbReference type="Proteomes" id="UP000230407"/>
    </source>
</evidence>
<dbReference type="Gene3D" id="2.50.20.20">
    <property type="match status" value="1"/>
</dbReference>
<feature type="signal peptide" evidence="1">
    <location>
        <begin position="1"/>
        <end position="17"/>
    </location>
</feature>
<dbReference type="RefSeq" id="WP_100201500.1">
    <property type="nucleotide sequence ID" value="NZ_PGGW01000022.1"/>
</dbReference>
<protein>
    <recommendedName>
        <fullName evidence="4">Lipoprotein</fullName>
    </recommendedName>
</protein>
<keyword evidence="1" id="KW-0732">Signal</keyword>